<reference evidence="2" key="1">
    <citation type="submission" date="2023-06" db="EMBL/GenBank/DDBJ databases">
        <title>Genome-scale phylogeny and comparative genomics of the fungal order Sordariales.</title>
        <authorList>
            <consortium name="Lawrence Berkeley National Laboratory"/>
            <person name="Hensen N."/>
            <person name="Bonometti L."/>
            <person name="Westerberg I."/>
            <person name="Brannstrom I.O."/>
            <person name="Guillou S."/>
            <person name="Cros-Aarteil S."/>
            <person name="Calhoun S."/>
            <person name="Haridas S."/>
            <person name="Kuo A."/>
            <person name="Mondo S."/>
            <person name="Pangilinan J."/>
            <person name="Riley R."/>
            <person name="Labutti K."/>
            <person name="Andreopoulos B."/>
            <person name="Lipzen A."/>
            <person name="Chen C."/>
            <person name="Yanf M."/>
            <person name="Daum C."/>
            <person name="Ng V."/>
            <person name="Clum A."/>
            <person name="Steindorff A."/>
            <person name="Ohm R."/>
            <person name="Martin F."/>
            <person name="Silar P."/>
            <person name="Natvig D."/>
            <person name="Lalanne C."/>
            <person name="Gautier V."/>
            <person name="Ament-Velasquez S.L."/>
            <person name="Kruys A."/>
            <person name="Hutchinson M.I."/>
            <person name="Powell A.J."/>
            <person name="Barry K."/>
            <person name="Miller A.N."/>
            <person name="Grigoriev I.V."/>
            <person name="Debuchy R."/>
            <person name="Gladieux P."/>
            <person name="Thoren M.H."/>
            <person name="Johannesson H."/>
        </authorList>
    </citation>
    <scope>NUCLEOTIDE SEQUENCE</scope>
    <source>
        <strain evidence="2">8032-3</strain>
    </source>
</reference>
<proteinExistence type="predicted"/>
<protein>
    <submittedName>
        <fullName evidence="2">Uncharacterized protein</fullName>
    </submittedName>
</protein>
<dbReference type="Proteomes" id="UP001244011">
    <property type="component" value="Unassembled WGS sequence"/>
</dbReference>
<evidence type="ECO:0000256" key="1">
    <source>
        <dbReference type="SAM" id="MobiDB-lite"/>
    </source>
</evidence>
<organism evidence="2 3">
    <name type="scientific">Phialemonium atrogriseum</name>
    <dbReference type="NCBI Taxonomy" id="1093897"/>
    <lineage>
        <taxon>Eukaryota</taxon>
        <taxon>Fungi</taxon>
        <taxon>Dikarya</taxon>
        <taxon>Ascomycota</taxon>
        <taxon>Pezizomycotina</taxon>
        <taxon>Sordariomycetes</taxon>
        <taxon>Sordariomycetidae</taxon>
        <taxon>Cephalothecales</taxon>
        <taxon>Cephalothecaceae</taxon>
        <taxon>Phialemonium</taxon>
    </lineage>
</organism>
<dbReference type="AlphaFoldDB" id="A0AAJ0FDP3"/>
<dbReference type="RefSeq" id="XP_060279680.1">
    <property type="nucleotide sequence ID" value="XM_060430698.1"/>
</dbReference>
<keyword evidence="3" id="KW-1185">Reference proteome</keyword>
<sequence>MPSQQVRPLEGCSTNSMQPPATPLLPALQPSSSPSLRTLPLEIGVSIHCKIDTPRDLFEAIRSSPTLLCAFNTSRHSILSSVIVNAFGDSLHDAPGLLYVLRLVERDAHPTDPSAELGESIRPLDFVEGHLNEAFDYKMPGCLRAILQLYSIHHNIGAFTSAFVAYVNDMSNDYIAGLAERSENEFVWQYSPRPRVTTSWLTRTFLLYKIFHMVDEEFNCAEVTRWPQPTCPSPEDNVPDMEDWQQALVRQLQSSREEGLHLFNFRHGTYEIVLESFLGHCDGDCWALALRLD</sequence>
<accession>A0AAJ0FDP3</accession>
<comment type="caution">
    <text evidence="2">The sequence shown here is derived from an EMBL/GenBank/DDBJ whole genome shotgun (WGS) entry which is preliminary data.</text>
</comment>
<evidence type="ECO:0000313" key="2">
    <source>
        <dbReference type="EMBL" id="KAK1763467.1"/>
    </source>
</evidence>
<feature type="compositionally biased region" description="Polar residues" evidence="1">
    <location>
        <begin position="1"/>
        <end position="17"/>
    </location>
</feature>
<evidence type="ECO:0000313" key="3">
    <source>
        <dbReference type="Proteomes" id="UP001244011"/>
    </source>
</evidence>
<gene>
    <name evidence="2" type="ORF">QBC33DRAFT_573372</name>
</gene>
<dbReference type="EMBL" id="MU839027">
    <property type="protein sequence ID" value="KAK1763467.1"/>
    <property type="molecule type" value="Genomic_DNA"/>
</dbReference>
<dbReference type="GeneID" id="85313885"/>
<name>A0AAJ0FDP3_9PEZI</name>
<feature type="region of interest" description="Disordered" evidence="1">
    <location>
        <begin position="1"/>
        <end position="31"/>
    </location>
</feature>